<name>Q1RQC8_NYCOV</name>
<protein>
    <submittedName>
        <fullName evidence="1">Hypothetical 08</fullName>
    </submittedName>
</protein>
<dbReference type="PANTHER" id="PTHR33351:SF1">
    <property type="entry name" value="IG-LIKE DOMAIN-CONTAINING PROTEIN-RELATED"/>
    <property type="match status" value="1"/>
</dbReference>
<dbReference type="InterPro" id="IPR052883">
    <property type="entry name" value="Hisactophilin"/>
</dbReference>
<organism evidence="1">
    <name type="scientific">Nyctotherus ovalis</name>
    <name type="common">Ciliate protozoan</name>
    <dbReference type="NCBI Taxonomy" id="70075"/>
    <lineage>
        <taxon>Eukaryota</taxon>
        <taxon>Sar</taxon>
        <taxon>Alveolata</taxon>
        <taxon>Ciliophora</taxon>
        <taxon>Intramacronucleata</taxon>
        <taxon>Armophorea</taxon>
        <taxon>Clevelandellida</taxon>
        <taxon>Nyctotheridae</taxon>
        <taxon>Nyctotherus</taxon>
    </lineage>
</organism>
<proteinExistence type="evidence at transcript level"/>
<dbReference type="GO" id="GO:0030041">
    <property type="term" value="P:actin filament polymerization"/>
    <property type="evidence" value="ECO:0007669"/>
    <property type="project" value="TreeGrafter"/>
</dbReference>
<accession>Q1RQC8</accession>
<dbReference type="GO" id="GO:0015629">
    <property type="term" value="C:actin cytoskeleton"/>
    <property type="evidence" value="ECO:0007669"/>
    <property type="project" value="TreeGrafter"/>
</dbReference>
<evidence type="ECO:0000313" key="1">
    <source>
        <dbReference type="EMBL" id="CAI84502.1"/>
    </source>
</evidence>
<dbReference type="SUPFAM" id="SSF50405">
    <property type="entry name" value="Actin-crosslinking proteins"/>
    <property type="match status" value="1"/>
</dbReference>
<dbReference type="GO" id="GO:0051015">
    <property type="term" value="F:actin filament binding"/>
    <property type="evidence" value="ECO:0007669"/>
    <property type="project" value="TreeGrafter"/>
</dbReference>
<feature type="non-terminal residue" evidence="1">
    <location>
        <position position="1"/>
    </location>
</feature>
<dbReference type="AlphaFoldDB" id="Q1RQC8"/>
<dbReference type="EMBL" id="AJ965643">
    <property type="protein sequence ID" value="CAI84502.1"/>
    <property type="molecule type" value="mRNA"/>
</dbReference>
<sequence length="130" mass="15102">IPPPPPSIYNRPVFIKSYHNTYLSAHPNSGKVTLSPNMQSWEEWTIIPLGGGKVAFKSPWNKYLSGSWTKAVSQANHLKDWEKWTEKRVNGKYAFMSHHKTHLRADSKGFPNLTKTIDTWEEWTIIPKRR</sequence>
<reference evidence="1" key="1">
    <citation type="submission" date="2005-04" db="EMBL/GenBank/DDBJ databases">
        <title>The 3' untranslated region of mRNAs from the ciliate Nyctotherus ovalis.</title>
        <authorList>
            <person name="Destables E."/>
            <person name="Thomas N.A."/>
            <person name="Boxma B."/>
            <person name="van Alen T.A."/>
            <person name="van der Staay G.W."/>
            <person name="Hackstein J.H."/>
            <person name="McEwan N.R."/>
        </authorList>
    </citation>
    <scope>NUCLEOTIDE SEQUENCE</scope>
</reference>
<dbReference type="PANTHER" id="PTHR33351">
    <property type="entry name" value="HISACTOPHILIN-1-RELATED"/>
    <property type="match status" value="1"/>
</dbReference>
<dbReference type="InterPro" id="IPR008999">
    <property type="entry name" value="Actin-crosslinking"/>
</dbReference>
<dbReference type="Gene3D" id="2.80.10.50">
    <property type="match status" value="1"/>
</dbReference>
<dbReference type="CDD" id="cd00257">
    <property type="entry name" value="beta-trefoil_FSCN-like"/>
    <property type="match status" value="1"/>
</dbReference>